<keyword evidence="3" id="KW-0813">Transport</keyword>
<dbReference type="InterPro" id="IPR013563">
    <property type="entry name" value="Oligopep_ABC_C"/>
</dbReference>
<dbReference type="Proteomes" id="UP000532010">
    <property type="component" value="Unassembled WGS sequence"/>
</dbReference>
<dbReference type="FunFam" id="3.40.50.300:FF:000016">
    <property type="entry name" value="Oligopeptide ABC transporter ATP-binding component"/>
    <property type="match status" value="1"/>
</dbReference>
<sequence>MLKHQDKSLLSVRNLTVGFQVGGVTLDAVRGIDLDVARGEVVGVVGESGSGKSVAMLACLGLVPRTARVAGSVRFQDKELVGMPQSEMRKLRGSRIGMIFQDPLSSLNPVLTIGSQIVEAIRLHQPGISRKQAYDRAVELLDLVSIPQPDRRVSQYPHEFSGGMRQRAMIAMAVANGPDLLIADEPTTALDVTVQAQVLEVLKSLRDRLGLGIVLITHDLGVVAGNVDRVAVIYSGRVVEAAEVGALFRDPRHPYTRGLLSSIPKLDEKRERLFSIEGTPPPLGRRPTGCAFHPRCIYAREVCLKEEPALRLAGASLSACHFADSLEQMPVHQAAAGPETTEVHQ</sequence>
<keyword evidence="7" id="KW-0472">Membrane</keyword>
<dbReference type="GO" id="GO:0016887">
    <property type="term" value="F:ATP hydrolysis activity"/>
    <property type="evidence" value="ECO:0007669"/>
    <property type="project" value="InterPro"/>
</dbReference>
<dbReference type="EMBL" id="JACHWB010000009">
    <property type="protein sequence ID" value="MBB3021307.1"/>
    <property type="molecule type" value="Genomic_DNA"/>
</dbReference>
<dbReference type="InterPro" id="IPR050388">
    <property type="entry name" value="ABC_Ni/Peptide_Import"/>
</dbReference>
<comment type="caution">
    <text evidence="9">The sequence shown here is derived from an EMBL/GenBank/DDBJ whole genome shotgun (WGS) entry which is preliminary data.</text>
</comment>
<dbReference type="GO" id="GO:0055085">
    <property type="term" value="P:transmembrane transport"/>
    <property type="evidence" value="ECO:0007669"/>
    <property type="project" value="UniProtKB-ARBA"/>
</dbReference>
<evidence type="ECO:0000256" key="2">
    <source>
        <dbReference type="ARBA" id="ARBA00005417"/>
    </source>
</evidence>
<comment type="subcellular location">
    <subcellularLocation>
        <location evidence="1">Cell inner membrane</location>
        <topology evidence="1">Peripheral membrane protein</topology>
    </subcellularLocation>
</comment>
<evidence type="ECO:0000259" key="8">
    <source>
        <dbReference type="PROSITE" id="PS50893"/>
    </source>
</evidence>
<dbReference type="Pfam" id="PF00005">
    <property type="entry name" value="ABC_tran"/>
    <property type="match status" value="1"/>
</dbReference>
<keyword evidence="4" id="KW-1003">Cell membrane</keyword>
<dbReference type="InterPro" id="IPR003593">
    <property type="entry name" value="AAA+_ATPase"/>
</dbReference>
<evidence type="ECO:0000256" key="1">
    <source>
        <dbReference type="ARBA" id="ARBA00004417"/>
    </source>
</evidence>
<gene>
    <name evidence="9" type="ORF">FHR70_004403</name>
</gene>
<dbReference type="GO" id="GO:0015833">
    <property type="term" value="P:peptide transport"/>
    <property type="evidence" value="ECO:0007669"/>
    <property type="project" value="InterPro"/>
</dbReference>
<dbReference type="AlphaFoldDB" id="A0A7W4YY65"/>
<dbReference type="InterPro" id="IPR003439">
    <property type="entry name" value="ABC_transporter-like_ATP-bd"/>
</dbReference>
<dbReference type="SUPFAM" id="SSF52540">
    <property type="entry name" value="P-loop containing nucleoside triphosphate hydrolases"/>
    <property type="match status" value="1"/>
</dbReference>
<dbReference type="GO" id="GO:0005524">
    <property type="term" value="F:ATP binding"/>
    <property type="evidence" value="ECO:0007669"/>
    <property type="project" value="UniProtKB-KW"/>
</dbReference>
<dbReference type="PROSITE" id="PS50893">
    <property type="entry name" value="ABC_TRANSPORTER_2"/>
    <property type="match status" value="1"/>
</dbReference>
<name>A0A7W4YY65_9HYPH</name>
<dbReference type="Pfam" id="PF08352">
    <property type="entry name" value="oligo_HPY"/>
    <property type="match status" value="1"/>
</dbReference>
<evidence type="ECO:0000256" key="7">
    <source>
        <dbReference type="ARBA" id="ARBA00023136"/>
    </source>
</evidence>
<comment type="similarity">
    <text evidence="2">Belongs to the ABC transporter superfamily.</text>
</comment>
<proteinExistence type="inferred from homology"/>
<protein>
    <submittedName>
        <fullName evidence="9">Oligopeptide/dipeptide ABC transporter ATP-binding protein</fullName>
    </submittedName>
</protein>
<dbReference type="NCBIfam" id="TIGR01727">
    <property type="entry name" value="oligo_HPY"/>
    <property type="match status" value="1"/>
</dbReference>
<organism evidence="9 10">
    <name type="scientific">Microvirga lupini</name>
    <dbReference type="NCBI Taxonomy" id="420324"/>
    <lineage>
        <taxon>Bacteria</taxon>
        <taxon>Pseudomonadati</taxon>
        <taxon>Pseudomonadota</taxon>
        <taxon>Alphaproteobacteria</taxon>
        <taxon>Hyphomicrobiales</taxon>
        <taxon>Methylobacteriaceae</taxon>
        <taxon>Microvirga</taxon>
    </lineage>
</organism>
<evidence type="ECO:0000256" key="3">
    <source>
        <dbReference type="ARBA" id="ARBA00022448"/>
    </source>
</evidence>
<evidence type="ECO:0000256" key="6">
    <source>
        <dbReference type="ARBA" id="ARBA00022840"/>
    </source>
</evidence>
<keyword evidence="6 9" id="KW-0067">ATP-binding</keyword>
<dbReference type="PROSITE" id="PS00211">
    <property type="entry name" value="ABC_TRANSPORTER_1"/>
    <property type="match status" value="1"/>
</dbReference>
<keyword evidence="10" id="KW-1185">Reference proteome</keyword>
<evidence type="ECO:0000256" key="4">
    <source>
        <dbReference type="ARBA" id="ARBA00022475"/>
    </source>
</evidence>
<dbReference type="InterPro" id="IPR027417">
    <property type="entry name" value="P-loop_NTPase"/>
</dbReference>
<evidence type="ECO:0000313" key="9">
    <source>
        <dbReference type="EMBL" id="MBB3021307.1"/>
    </source>
</evidence>
<reference evidence="9 10" key="1">
    <citation type="submission" date="2020-08" db="EMBL/GenBank/DDBJ databases">
        <title>The Agave Microbiome: Exploring the role of microbial communities in plant adaptations to desert environments.</title>
        <authorList>
            <person name="Partida-Martinez L.P."/>
        </authorList>
    </citation>
    <scope>NUCLEOTIDE SEQUENCE [LARGE SCALE GENOMIC DNA]</scope>
    <source>
        <strain evidence="9 10">AT3.9</strain>
    </source>
</reference>
<evidence type="ECO:0000313" key="10">
    <source>
        <dbReference type="Proteomes" id="UP000532010"/>
    </source>
</evidence>
<dbReference type="CDD" id="cd03257">
    <property type="entry name" value="ABC_NikE_OppD_transporters"/>
    <property type="match status" value="1"/>
</dbReference>
<dbReference type="InterPro" id="IPR017871">
    <property type="entry name" value="ABC_transporter-like_CS"/>
</dbReference>
<dbReference type="Gene3D" id="3.40.50.300">
    <property type="entry name" value="P-loop containing nucleotide triphosphate hydrolases"/>
    <property type="match status" value="1"/>
</dbReference>
<dbReference type="PANTHER" id="PTHR43297:SF2">
    <property type="entry name" value="DIPEPTIDE TRANSPORT ATP-BINDING PROTEIN DPPD"/>
    <property type="match status" value="1"/>
</dbReference>
<feature type="domain" description="ABC transporter" evidence="8">
    <location>
        <begin position="12"/>
        <end position="260"/>
    </location>
</feature>
<accession>A0A7W4YY65</accession>
<dbReference type="GO" id="GO:0005886">
    <property type="term" value="C:plasma membrane"/>
    <property type="evidence" value="ECO:0007669"/>
    <property type="project" value="UniProtKB-SubCell"/>
</dbReference>
<dbReference type="SMART" id="SM00382">
    <property type="entry name" value="AAA"/>
    <property type="match status" value="1"/>
</dbReference>
<keyword evidence="5" id="KW-0547">Nucleotide-binding</keyword>
<evidence type="ECO:0000256" key="5">
    <source>
        <dbReference type="ARBA" id="ARBA00022741"/>
    </source>
</evidence>
<dbReference type="PANTHER" id="PTHR43297">
    <property type="entry name" value="OLIGOPEPTIDE TRANSPORT ATP-BINDING PROTEIN APPD"/>
    <property type="match status" value="1"/>
</dbReference>